<dbReference type="Proteomes" id="UP000282574">
    <property type="component" value="Unassembled WGS sequence"/>
</dbReference>
<comment type="caution">
    <text evidence="1">The sequence shown here is derived from an EMBL/GenBank/DDBJ whole genome shotgun (WGS) entry which is preliminary data.</text>
</comment>
<gene>
    <name evidence="1" type="ORF">DSM107010_65870</name>
</gene>
<keyword evidence="2" id="KW-1185">Reference proteome</keyword>
<proteinExistence type="predicted"/>
<dbReference type="EMBL" id="RSCK01000129">
    <property type="protein sequence ID" value="RUT01176.1"/>
    <property type="molecule type" value="Genomic_DNA"/>
</dbReference>
<name>A0AB37U950_9CYAN</name>
<organism evidence="1 2">
    <name type="scientific">Chroococcidiopsis cubana SAG 39.79</name>
    <dbReference type="NCBI Taxonomy" id="388085"/>
    <lineage>
        <taxon>Bacteria</taxon>
        <taxon>Bacillati</taxon>
        <taxon>Cyanobacteriota</taxon>
        <taxon>Cyanophyceae</taxon>
        <taxon>Chroococcidiopsidales</taxon>
        <taxon>Chroococcidiopsidaceae</taxon>
        <taxon>Chroococcidiopsis</taxon>
    </lineage>
</organism>
<evidence type="ECO:0000313" key="2">
    <source>
        <dbReference type="Proteomes" id="UP000282574"/>
    </source>
</evidence>
<evidence type="ECO:0000313" key="1">
    <source>
        <dbReference type="EMBL" id="RUT01176.1"/>
    </source>
</evidence>
<protein>
    <submittedName>
        <fullName evidence="1">Uncharacterized protein</fullName>
    </submittedName>
</protein>
<sequence>MHEELERVGSLRFLSEKIKNRSPCTLSVFWVIADTWHGRLNMREPFGRRSIRICRASPKGVLGTAIDVYAPVNPGIL</sequence>
<reference evidence="1 2" key="1">
    <citation type="journal article" date="2019" name="Genome Biol. Evol.">
        <title>Day and night: Metabolic profiles and evolutionary relationships of six axenic non-marine cyanobacteria.</title>
        <authorList>
            <person name="Will S.E."/>
            <person name="Henke P."/>
            <person name="Boedeker C."/>
            <person name="Huang S."/>
            <person name="Brinkmann H."/>
            <person name="Rohde M."/>
            <person name="Jarek M."/>
            <person name="Friedl T."/>
            <person name="Seufert S."/>
            <person name="Schumacher M."/>
            <person name="Overmann J."/>
            <person name="Neumann-Schaal M."/>
            <person name="Petersen J."/>
        </authorList>
    </citation>
    <scope>NUCLEOTIDE SEQUENCE [LARGE SCALE GENOMIC DNA]</scope>
    <source>
        <strain evidence="1 2">SAG 39.79</strain>
    </source>
</reference>
<dbReference type="AlphaFoldDB" id="A0AB37U950"/>
<accession>A0AB37U950</accession>